<dbReference type="PROSITE" id="PS51674">
    <property type="entry name" value="4FE4S_WBL"/>
    <property type="match status" value="1"/>
</dbReference>
<dbReference type="EMBL" id="BCSZ01000051">
    <property type="protein sequence ID" value="GAT04908.1"/>
    <property type="molecule type" value="Genomic_DNA"/>
</dbReference>
<dbReference type="Proteomes" id="UP000069705">
    <property type="component" value="Unassembled WGS sequence"/>
</dbReference>
<proteinExistence type="predicted"/>
<reference evidence="3" key="2">
    <citation type="submission" date="2016-02" db="EMBL/GenBank/DDBJ databases">
        <title>Draft genome sequence of five rapidly growing Mycobacterium species.</title>
        <authorList>
            <person name="Katahira K."/>
            <person name="Gotou Y."/>
            <person name="Iida K."/>
            <person name="Ogura Y."/>
            <person name="Hayashi T."/>
        </authorList>
    </citation>
    <scope>NUCLEOTIDE SEQUENCE [LARGE SCALE GENOMIC DNA]</scope>
    <source>
        <strain evidence="3">JCM6368</strain>
    </source>
</reference>
<accession>A0A100WUX8</accession>
<evidence type="ECO:0000313" key="3">
    <source>
        <dbReference type="Proteomes" id="UP000069705"/>
    </source>
</evidence>
<sequence>MTAKACTRCGRVLPLSEFYRDSRVPVGRTSHCKTCCKTAQRARQTRAAPQPKPAKALADLFTTPELPGALCRGRWALFDPADRDDDHQVVERLHTEAVALCSRCPALAACQSWLESLPAHKRPTGIVAGRLVEEMKR</sequence>
<organism evidence="2 3">
    <name type="scientific">Mycolicibacterium fortuitum subsp. acetamidolyticum</name>
    <dbReference type="NCBI Taxonomy" id="144550"/>
    <lineage>
        <taxon>Bacteria</taxon>
        <taxon>Bacillati</taxon>
        <taxon>Actinomycetota</taxon>
        <taxon>Actinomycetes</taxon>
        <taxon>Mycobacteriales</taxon>
        <taxon>Mycobacteriaceae</taxon>
        <taxon>Mycolicibacterium</taxon>
    </lineage>
</organism>
<feature type="domain" description="4Fe-4S Wbl-type" evidence="1">
    <location>
        <begin position="70"/>
        <end position="137"/>
    </location>
</feature>
<name>A0A100WUX8_MYCFO</name>
<evidence type="ECO:0000313" key="2">
    <source>
        <dbReference type="EMBL" id="GAT04908.1"/>
    </source>
</evidence>
<dbReference type="RefSeq" id="WP_242413812.1">
    <property type="nucleotide sequence ID" value="NZ_BCSZ01000051.1"/>
</dbReference>
<comment type="caution">
    <text evidence="2">The sequence shown here is derived from an EMBL/GenBank/DDBJ whole genome shotgun (WGS) entry which is preliminary data.</text>
</comment>
<protein>
    <recommendedName>
        <fullName evidence="1">4Fe-4S Wbl-type domain-containing protein</fullName>
    </recommendedName>
</protein>
<gene>
    <name evidence="2" type="ORF">RMCFA_5019</name>
</gene>
<reference evidence="2 3" key="1">
    <citation type="journal article" date="2016" name="Genome Announc.">
        <title>Draft Genome Sequences of Five Rapidly Growing Mycobacterium Species, M. thermoresistibile, M. fortuitum subsp. acetamidolyticum, M. canariasense, M. brisbanense, and M. novocastrense.</title>
        <authorList>
            <person name="Katahira K."/>
            <person name="Ogura Y."/>
            <person name="Gotoh Y."/>
            <person name="Hayashi T."/>
        </authorList>
    </citation>
    <scope>NUCLEOTIDE SEQUENCE [LARGE SCALE GENOMIC DNA]</scope>
    <source>
        <strain evidence="2 3">JCM6368</strain>
    </source>
</reference>
<dbReference type="AlphaFoldDB" id="A0A100WUX8"/>
<dbReference type="InterPro" id="IPR034768">
    <property type="entry name" value="4FE4S_WBL"/>
</dbReference>
<evidence type="ECO:0000259" key="1">
    <source>
        <dbReference type="PROSITE" id="PS51674"/>
    </source>
</evidence>